<evidence type="ECO:0000256" key="8">
    <source>
        <dbReference type="SAM" id="MobiDB-lite"/>
    </source>
</evidence>
<feature type="region of interest" description="Disordered" evidence="8">
    <location>
        <begin position="1210"/>
        <end position="1234"/>
    </location>
</feature>
<dbReference type="GO" id="GO:0016020">
    <property type="term" value="C:membrane"/>
    <property type="evidence" value="ECO:0007669"/>
    <property type="project" value="UniProtKB-SubCell"/>
</dbReference>
<dbReference type="PANTHER" id="PTHR47219:SF7">
    <property type="entry name" value="RAB GTPASE-ACTIVATING PROTEIN 1-LIKE"/>
    <property type="match status" value="1"/>
</dbReference>
<keyword evidence="4 9" id="KW-0812">Transmembrane</keyword>
<evidence type="ECO:0000256" key="4">
    <source>
        <dbReference type="ARBA" id="ARBA00022692"/>
    </source>
</evidence>
<feature type="domain" description="Rab-GAP TBC" evidence="11">
    <location>
        <begin position="722"/>
        <end position="908"/>
    </location>
</feature>
<dbReference type="InterPro" id="IPR022164">
    <property type="entry name" value="Kinesin-like"/>
</dbReference>
<evidence type="ECO:0000259" key="11">
    <source>
        <dbReference type="PROSITE" id="PS50086"/>
    </source>
</evidence>
<keyword evidence="6 9" id="KW-0472">Membrane</keyword>
<keyword evidence="13" id="KW-1185">Reference proteome</keyword>
<dbReference type="InterPro" id="IPR050302">
    <property type="entry name" value="Rab_GAP_TBC_domain"/>
</dbReference>
<dbReference type="Gene3D" id="1.10.8.270">
    <property type="entry name" value="putative rabgap domain of human tbc1 domain family member 14 like domains"/>
    <property type="match status" value="1"/>
</dbReference>
<reference evidence="12 13" key="1">
    <citation type="submission" date="2021-04" db="EMBL/GenBank/DDBJ databases">
        <authorList>
            <person name="De Guttry C."/>
            <person name="Zahm M."/>
            <person name="Klopp C."/>
            <person name="Cabau C."/>
            <person name="Louis A."/>
            <person name="Berthelot C."/>
            <person name="Parey E."/>
            <person name="Roest Crollius H."/>
            <person name="Montfort J."/>
            <person name="Robinson-Rechavi M."/>
            <person name="Bucao C."/>
            <person name="Bouchez O."/>
            <person name="Gislard M."/>
            <person name="Lluch J."/>
            <person name="Milhes M."/>
            <person name="Lampietro C."/>
            <person name="Lopez Roques C."/>
            <person name="Donnadieu C."/>
            <person name="Braasch I."/>
            <person name="Desvignes T."/>
            <person name="Postlethwait J."/>
            <person name="Bobe J."/>
            <person name="Wedekind C."/>
            <person name="Guiguen Y."/>
        </authorList>
    </citation>
    <scope>NUCLEOTIDE SEQUENCE [LARGE SCALE GENOMIC DNA]</scope>
    <source>
        <strain evidence="12">Cs_M1</strain>
        <tissue evidence="12">Blood</tissue>
    </source>
</reference>
<evidence type="ECO:0000313" key="12">
    <source>
        <dbReference type="EMBL" id="KAK6320573.1"/>
    </source>
</evidence>
<dbReference type="FunFam" id="1.10.472.80:FF:000007">
    <property type="entry name" value="Rab GTPase-activating protein 1 isoform X1"/>
    <property type="match status" value="1"/>
</dbReference>
<feature type="transmembrane region" description="Helical" evidence="9">
    <location>
        <begin position="6"/>
        <end position="28"/>
    </location>
</feature>
<dbReference type="SMART" id="SM00462">
    <property type="entry name" value="PTB"/>
    <property type="match status" value="1"/>
</dbReference>
<accession>A0AAN8LZI4</accession>
<proteinExistence type="inferred from homology"/>
<dbReference type="Pfam" id="PF15069">
    <property type="entry name" value="FAM163"/>
    <property type="match status" value="1"/>
</dbReference>
<keyword evidence="3" id="KW-0343">GTPase activation</keyword>
<dbReference type="FunFam" id="1.10.8.270:FF:000001">
    <property type="entry name" value="TBC1 domain family member 1"/>
    <property type="match status" value="1"/>
</dbReference>
<dbReference type="Pfam" id="PF12473">
    <property type="entry name" value="DUF3694"/>
    <property type="match status" value="1"/>
</dbReference>
<evidence type="ECO:0000313" key="13">
    <source>
        <dbReference type="Proteomes" id="UP001356427"/>
    </source>
</evidence>
<dbReference type="AlphaFoldDB" id="A0AAN8LZI4"/>
<dbReference type="SUPFAM" id="SSF50729">
    <property type="entry name" value="PH domain-like"/>
    <property type="match status" value="1"/>
</dbReference>
<dbReference type="GO" id="GO:0031267">
    <property type="term" value="F:small GTPase binding"/>
    <property type="evidence" value="ECO:0007669"/>
    <property type="project" value="TreeGrafter"/>
</dbReference>
<keyword evidence="5 9" id="KW-1133">Transmembrane helix</keyword>
<dbReference type="InterPro" id="IPR035969">
    <property type="entry name" value="Rab-GAP_TBC_sf"/>
</dbReference>
<feature type="region of interest" description="Disordered" evidence="8">
    <location>
        <begin position="1135"/>
        <end position="1158"/>
    </location>
</feature>
<dbReference type="Proteomes" id="UP001356427">
    <property type="component" value="Unassembled WGS sequence"/>
</dbReference>
<dbReference type="GO" id="GO:0005737">
    <property type="term" value="C:cytoplasm"/>
    <property type="evidence" value="ECO:0007669"/>
    <property type="project" value="UniProtKB-ARBA"/>
</dbReference>
<dbReference type="Gene3D" id="1.10.472.80">
    <property type="entry name" value="Ypt/Rab-GAP domain of gyp1p, domain 3"/>
    <property type="match status" value="1"/>
</dbReference>
<dbReference type="Gene3D" id="1.10.10.750">
    <property type="entry name" value="Ypt/Rab-GAP domain of gyp1p, domain 1"/>
    <property type="match status" value="1"/>
</dbReference>
<evidence type="ECO:0000256" key="2">
    <source>
        <dbReference type="ARBA" id="ARBA00006760"/>
    </source>
</evidence>
<evidence type="ECO:0008006" key="14">
    <source>
        <dbReference type="Google" id="ProtNLM"/>
    </source>
</evidence>
<sequence length="1234" mass="138771">MTAGTVVITGGILATVILLCIIAVLCYCRLQYYCCKKNGSEGDTSSVTQPHFACNACSAPGVDGAAITPLSLSQEPPASHATGPPSNYCPTCSPYESPFYIRTTDEMRNGGERITYMPTHYENPALALALPSLHGSLLSTGQHRSNPAPDFYTNTRTITNVRYYTRDVYSKQGCCSRGLSRRLCCEAGNRGAERWLTMDYASSLGKVSGSTESVATVTSEEFVLVQPSTGGSPSGSEGKPRLKMSCNGNEQLERAMEEVLDDDIVKEDRSGGAGEEGTEMFQDPLTFTAPGPQTRPQGLALDSTPAEASVCPAAGSPPVQEEDSVQFSKLSYLGCTWVKAPRSEPEAQRAMTTLWAESAIPVTLHVPNVSGGCVRIVDQASGTEIASFPIYKVLFCARGREGSIESDCFSFTESYRSSEDFQIHVFSCHIKEAVSRILYSFSTAFRRSSKPNPDERDSDLPLSPDSDLFTFTVSLEVKEDDSKGNYSPVPKDRDKFFFKLRQGVQKKVVVMVQQMSNKELGIERCFGMLLSPGQKVRNSDMHLLDMESMGKSSDGKSYVITGTWNPNMAAFQVLNEDTPKDKQVYMTVAVDLVVTEVLEPVRFLLETLVRVYPANERFWYFSRKAFSETFYLKLKQGGEKDGQGDSMLEVVSLQRETERNNWGHVEEEEPEEDSDSEISSGTGDVSKDCPEKTLESWGAILNRWHGNLSERPKGLTALVKPGVPEALRAEVWQLLSGCQSDQALLEKYRILITKDSAQDGVITRDIHRTFPAHDYFRDTDGDGQDSLYKICKAYSVYDEEIGYCQGQSFLAAVLLLHMPEEQAFCVLGRIMYEYGLRELYKNNFEDLHCKFYQLERLLQEQLPELWSHFQELNLEAHMYASQWFLTLFTAKFPLCMVFHITDLLLCEGLNIIFNVALALLKTSKEDLLQTDFEGALKFFRVQLPKRYRAAENARRLMEQACNIKVPTKKLKKFEKEYQSLRESQLQQEDPIDRYQRENRRLQEASMRLEQENDDLAHELVTSKIALRTDLDQAEDKADVLNKELLCTKQRLVETEEEKRRQAEETAQIKEVFRRELEKAESEIKKTTAIIAEYKQICSHLSTRLEKQQAATKEELDIIKSKVMACERCREVFSKEGALQMPPPSRDNRDSELDEEKDSLKAQLRELELELAQTKLQLVEAKCKIQELEHQRGVLMNEIQAAKNSWFSKTLGSLKSSGASTSQSQPPSSPKDGPP</sequence>
<protein>
    <recommendedName>
        <fullName evidence="14">Rab-GAP TBC domain-containing protein</fullName>
    </recommendedName>
</protein>
<feature type="compositionally biased region" description="Acidic residues" evidence="8">
    <location>
        <begin position="666"/>
        <end position="676"/>
    </location>
</feature>
<evidence type="ECO:0000256" key="5">
    <source>
        <dbReference type="ARBA" id="ARBA00022989"/>
    </source>
</evidence>
<dbReference type="InterPro" id="IPR006020">
    <property type="entry name" value="PTB/PI_dom"/>
</dbReference>
<dbReference type="SUPFAM" id="SSF47923">
    <property type="entry name" value="Ypt/Rab-GAP domain of gyp1p"/>
    <property type="match status" value="2"/>
</dbReference>
<dbReference type="CDD" id="cd01211">
    <property type="entry name" value="PTB_Rab6GAP"/>
    <property type="match status" value="1"/>
</dbReference>
<comment type="similarity">
    <text evidence="2">Belongs to the FAM163 family.</text>
</comment>
<evidence type="ECO:0000256" key="1">
    <source>
        <dbReference type="ARBA" id="ARBA00004167"/>
    </source>
</evidence>
<evidence type="ECO:0000256" key="7">
    <source>
        <dbReference type="SAM" id="Coils"/>
    </source>
</evidence>
<gene>
    <name evidence="12" type="ORF">J4Q44_G00096800</name>
</gene>
<dbReference type="InterPro" id="IPR029379">
    <property type="entry name" value="FAM163"/>
</dbReference>
<organism evidence="12 13">
    <name type="scientific">Coregonus suidteri</name>
    <dbReference type="NCBI Taxonomy" id="861788"/>
    <lineage>
        <taxon>Eukaryota</taxon>
        <taxon>Metazoa</taxon>
        <taxon>Chordata</taxon>
        <taxon>Craniata</taxon>
        <taxon>Vertebrata</taxon>
        <taxon>Euteleostomi</taxon>
        <taxon>Actinopterygii</taxon>
        <taxon>Neopterygii</taxon>
        <taxon>Teleostei</taxon>
        <taxon>Protacanthopterygii</taxon>
        <taxon>Salmoniformes</taxon>
        <taxon>Salmonidae</taxon>
        <taxon>Coregoninae</taxon>
        <taxon>Coregonus</taxon>
    </lineage>
</organism>
<dbReference type="PROSITE" id="PS50086">
    <property type="entry name" value="TBC_RABGAP"/>
    <property type="match status" value="1"/>
</dbReference>
<evidence type="ECO:0000256" key="3">
    <source>
        <dbReference type="ARBA" id="ARBA00022468"/>
    </source>
</evidence>
<dbReference type="PROSITE" id="PS01179">
    <property type="entry name" value="PID"/>
    <property type="match status" value="1"/>
</dbReference>
<dbReference type="GO" id="GO:0005096">
    <property type="term" value="F:GTPase activator activity"/>
    <property type="evidence" value="ECO:0007669"/>
    <property type="project" value="UniProtKB-KW"/>
</dbReference>
<name>A0AAN8LZI4_9TELE</name>
<keyword evidence="7" id="KW-0175">Coiled coil</keyword>
<dbReference type="InterPro" id="IPR000195">
    <property type="entry name" value="Rab-GAP-TBC_dom"/>
</dbReference>
<comment type="caution">
    <text evidence="12">The sequence shown here is derived from an EMBL/GenBank/DDBJ whole genome shotgun (WGS) entry which is preliminary data.</text>
</comment>
<dbReference type="FunFam" id="1.10.10.750:FF:000004">
    <property type="entry name" value="Putative rab gtpase-activating protein 1"/>
    <property type="match status" value="1"/>
</dbReference>
<feature type="region of interest" description="Disordered" evidence="8">
    <location>
        <begin position="657"/>
        <end position="690"/>
    </location>
</feature>
<feature type="compositionally biased region" description="Low complexity" evidence="8">
    <location>
        <begin position="1210"/>
        <end position="1225"/>
    </location>
</feature>
<dbReference type="PANTHER" id="PTHR47219">
    <property type="entry name" value="RAB GTPASE-ACTIVATING PROTEIN 1-LIKE"/>
    <property type="match status" value="1"/>
</dbReference>
<dbReference type="SMART" id="SM00164">
    <property type="entry name" value="TBC"/>
    <property type="match status" value="1"/>
</dbReference>
<feature type="domain" description="PID" evidence="10">
    <location>
        <begin position="332"/>
        <end position="430"/>
    </location>
</feature>
<dbReference type="EMBL" id="JAGTTL010000007">
    <property type="protein sequence ID" value="KAK6320573.1"/>
    <property type="molecule type" value="Genomic_DNA"/>
</dbReference>
<dbReference type="InterPro" id="IPR011993">
    <property type="entry name" value="PH-like_dom_sf"/>
</dbReference>
<comment type="subcellular location">
    <subcellularLocation>
        <location evidence="1">Membrane</location>
        <topology evidence="1">Single-pass membrane protein</topology>
    </subcellularLocation>
</comment>
<evidence type="ECO:0000256" key="9">
    <source>
        <dbReference type="SAM" id="Phobius"/>
    </source>
</evidence>
<evidence type="ECO:0000256" key="6">
    <source>
        <dbReference type="ARBA" id="ARBA00023136"/>
    </source>
</evidence>
<feature type="coiled-coil region" evidence="7">
    <location>
        <begin position="991"/>
        <end position="1096"/>
    </location>
</feature>
<evidence type="ECO:0000259" key="10">
    <source>
        <dbReference type="PROSITE" id="PS01179"/>
    </source>
</evidence>
<dbReference type="Gene3D" id="2.30.29.30">
    <property type="entry name" value="Pleckstrin-homology domain (PH domain)/Phosphotyrosine-binding domain (PTB)"/>
    <property type="match status" value="1"/>
</dbReference>
<dbReference type="Pfam" id="PF00566">
    <property type="entry name" value="RabGAP-TBC"/>
    <property type="match status" value="1"/>
</dbReference>